<organism evidence="11 12">
    <name type="scientific">Iphiclides podalirius</name>
    <name type="common">scarce swallowtail</name>
    <dbReference type="NCBI Taxonomy" id="110791"/>
    <lineage>
        <taxon>Eukaryota</taxon>
        <taxon>Metazoa</taxon>
        <taxon>Ecdysozoa</taxon>
        <taxon>Arthropoda</taxon>
        <taxon>Hexapoda</taxon>
        <taxon>Insecta</taxon>
        <taxon>Pterygota</taxon>
        <taxon>Neoptera</taxon>
        <taxon>Endopterygota</taxon>
        <taxon>Lepidoptera</taxon>
        <taxon>Glossata</taxon>
        <taxon>Ditrysia</taxon>
        <taxon>Papilionoidea</taxon>
        <taxon>Papilionidae</taxon>
        <taxon>Papilioninae</taxon>
        <taxon>Iphiclides</taxon>
    </lineage>
</organism>
<feature type="transmembrane region" description="Helical" evidence="10">
    <location>
        <begin position="273"/>
        <end position="295"/>
    </location>
</feature>
<gene>
    <name evidence="11" type="ORF">IPOD504_LOCUS16346</name>
</gene>
<evidence type="ECO:0000313" key="11">
    <source>
        <dbReference type="EMBL" id="CAH2074930.1"/>
    </source>
</evidence>
<feature type="compositionally biased region" description="Polar residues" evidence="9">
    <location>
        <begin position="556"/>
        <end position="571"/>
    </location>
</feature>
<evidence type="ECO:0000256" key="10">
    <source>
        <dbReference type="SAM" id="Phobius"/>
    </source>
</evidence>
<dbReference type="InterPro" id="IPR004117">
    <property type="entry name" value="7tm6_olfct_rcpt"/>
</dbReference>
<keyword evidence="4" id="KW-0552">Olfaction</keyword>
<keyword evidence="5 10" id="KW-1133">Transmembrane helix</keyword>
<dbReference type="Proteomes" id="UP000837857">
    <property type="component" value="Chromosome 8"/>
</dbReference>
<evidence type="ECO:0000256" key="8">
    <source>
        <dbReference type="ARBA" id="ARBA00023224"/>
    </source>
</evidence>
<accession>A0ABN8J9Z9</accession>
<feature type="non-terminal residue" evidence="11">
    <location>
        <position position="1"/>
    </location>
</feature>
<keyword evidence="6 10" id="KW-0472">Membrane</keyword>
<keyword evidence="8" id="KW-0807">Transducer</keyword>
<sequence>MISNFLNGLEDPRRPLLGPNYWILKRMGLILPDNKLGRIAYNSLHALVTLFVFTQYMELFEIRNNLDLVLTNLKISMLSIVCVVKANTFVFWQSQWRELIDYVCKADNYERENKDPVKAKIIDTYTLYCRRVVFFYWILVCMTVITVVNTPLLRYLSSKNYREALHNGTEPFPHIFSAWVPFDKYNGPGYWVTVLHHIVMCSYGGGIMAAYDTSVMVIMVFFGGKLDLLRQRCSQIFGSSGRGVSEGQAAATIKELHEIHNLLMKNSKLFNSLLSPVMFLYVIMCSSVLCFNPFLPYPFGESATNTTQKLLMAEYLVFGIAQLFLFCWHSNDVIVKSGNAMLGPYESEWWTGGLRQRRSILLLSGQLRRVHTFTAGPFTDLTLSTFITFKNPPQPHMCIQDTIKDTSEKLYINVLGWQKIANPKQNSDPIPLYGGMQVHQGCGPNSTRPPLLVFAVMVNPDILKANGKNASNPTDREALVSLLCDFVEAMNPGLVLARNPVILKDRDLAGELKDVWLAVQNKREREKGMNQDVMYKVYDIDGIGNEDINEDDRSNPRSNRQYDNGSPNRNHQNNEKKNTIKSSKQILLNAGQKSEFDSGMNNYQINQNQSNKDNRCSNTDSDTTYCTPVYGQIVSSRENHNQINEIQQKFASNEPAKPSSSFRKDWNPVHGKSEGWNDHSKRNVTNMKNMEDLKKQKCTKTDKTSKHVPNGKSHYDFFPVFDNKTANDEIESVREVSAAGEGLSKKRGLDEDNSKIIIDPMQKLVLHSTDNKICDNKTSALSSFSS</sequence>
<evidence type="ECO:0000256" key="3">
    <source>
        <dbReference type="ARBA" id="ARBA00022692"/>
    </source>
</evidence>
<keyword evidence="12" id="KW-1185">Reference proteome</keyword>
<evidence type="ECO:0000256" key="4">
    <source>
        <dbReference type="ARBA" id="ARBA00022725"/>
    </source>
</evidence>
<feature type="compositionally biased region" description="Basic and acidic residues" evidence="9">
    <location>
        <begin position="662"/>
        <end position="681"/>
    </location>
</feature>
<evidence type="ECO:0000256" key="5">
    <source>
        <dbReference type="ARBA" id="ARBA00022989"/>
    </source>
</evidence>
<evidence type="ECO:0000256" key="2">
    <source>
        <dbReference type="ARBA" id="ARBA00022606"/>
    </source>
</evidence>
<feature type="region of interest" description="Disordered" evidence="9">
    <location>
        <begin position="595"/>
        <end position="619"/>
    </location>
</feature>
<keyword evidence="3 10" id="KW-0812">Transmembrane</keyword>
<evidence type="ECO:0000313" key="12">
    <source>
        <dbReference type="Proteomes" id="UP000837857"/>
    </source>
</evidence>
<dbReference type="Pfam" id="PF02949">
    <property type="entry name" value="7tm_6"/>
    <property type="match status" value="1"/>
</dbReference>
<feature type="transmembrane region" description="Helical" evidence="10">
    <location>
        <begin position="134"/>
        <end position="153"/>
    </location>
</feature>
<feature type="transmembrane region" description="Helical" evidence="10">
    <location>
        <begin position="194"/>
        <end position="222"/>
    </location>
</feature>
<dbReference type="PANTHER" id="PTHR21137">
    <property type="entry name" value="ODORANT RECEPTOR"/>
    <property type="match status" value="1"/>
</dbReference>
<proteinExistence type="predicted"/>
<evidence type="ECO:0008006" key="13">
    <source>
        <dbReference type="Google" id="ProtNLM"/>
    </source>
</evidence>
<feature type="region of interest" description="Disordered" evidence="9">
    <location>
        <begin position="651"/>
        <end position="682"/>
    </location>
</feature>
<evidence type="ECO:0000256" key="6">
    <source>
        <dbReference type="ARBA" id="ARBA00023136"/>
    </source>
</evidence>
<keyword evidence="2" id="KW-0716">Sensory transduction</keyword>
<reference evidence="11" key="1">
    <citation type="submission" date="2022-03" db="EMBL/GenBank/DDBJ databases">
        <authorList>
            <person name="Martin H S."/>
        </authorList>
    </citation>
    <scope>NUCLEOTIDE SEQUENCE</scope>
</reference>
<feature type="compositionally biased region" description="Polar residues" evidence="9">
    <location>
        <begin position="599"/>
        <end position="619"/>
    </location>
</feature>
<comment type="subcellular location">
    <subcellularLocation>
        <location evidence="1">Membrane</location>
        <topology evidence="1">Multi-pass membrane protein</topology>
    </subcellularLocation>
</comment>
<name>A0ABN8J9Z9_9NEOP</name>
<evidence type="ECO:0000256" key="7">
    <source>
        <dbReference type="ARBA" id="ARBA00023170"/>
    </source>
</evidence>
<dbReference type="EMBL" id="OW152820">
    <property type="protein sequence ID" value="CAH2074930.1"/>
    <property type="molecule type" value="Genomic_DNA"/>
</dbReference>
<feature type="region of interest" description="Disordered" evidence="9">
    <location>
        <begin position="544"/>
        <end position="579"/>
    </location>
</feature>
<evidence type="ECO:0000256" key="1">
    <source>
        <dbReference type="ARBA" id="ARBA00004141"/>
    </source>
</evidence>
<evidence type="ECO:0000256" key="9">
    <source>
        <dbReference type="SAM" id="MobiDB-lite"/>
    </source>
</evidence>
<dbReference type="PANTHER" id="PTHR21137:SF40">
    <property type="entry name" value="ODORANT RECEPTOR 56A"/>
    <property type="match status" value="1"/>
</dbReference>
<protein>
    <recommendedName>
        <fullName evidence="13">Odorant receptor</fullName>
    </recommendedName>
</protein>
<keyword evidence="7" id="KW-0675">Receptor</keyword>